<dbReference type="CDD" id="cd00090">
    <property type="entry name" value="HTH_ARSR"/>
    <property type="match status" value="1"/>
</dbReference>
<dbReference type="GO" id="GO:0046983">
    <property type="term" value="F:protein dimerization activity"/>
    <property type="evidence" value="ECO:0007669"/>
    <property type="project" value="InterPro"/>
</dbReference>
<evidence type="ECO:0000313" key="8">
    <source>
        <dbReference type="Proteomes" id="UP000243342"/>
    </source>
</evidence>
<dbReference type="Pfam" id="PF00891">
    <property type="entry name" value="Methyltransf_2"/>
    <property type="match status" value="1"/>
</dbReference>
<dbReference type="STRING" id="1428644.BIV57_19040"/>
<keyword evidence="1 7" id="KW-0489">Methyltransferase</keyword>
<dbReference type="PANTHER" id="PTHR43712">
    <property type="entry name" value="PUTATIVE (AFU_ORTHOLOGUE AFUA_4G14580)-RELATED"/>
    <property type="match status" value="1"/>
</dbReference>
<dbReference type="SUPFAM" id="SSF53335">
    <property type="entry name" value="S-adenosyl-L-methionine-dependent methyltransferases"/>
    <property type="match status" value="1"/>
</dbReference>
<dbReference type="Gene3D" id="1.10.287.1350">
    <property type="match status" value="1"/>
</dbReference>
<evidence type="ECO:0000256" key="3">
    <source>
        <dbReference type="ARBA" id="ARBA00022691"/>
    </source>
</evidence>
<organism evidence="7 8">
    <name type="scientific">Mangrovactinospora gilvigrisea</name>
    <dbReference type="NCBI Taxonomy" id="1428644"/>
    <lineage>
        <taxon>Bacteria</taxon>
        <taxon>Bacillati</taxon>
        <taxon>Actinomycetota</taxon>
        <taxon>Actinomycetes</taxon>
        <taxon>Kitasatosporales</taxon>
        <taxon>Streptomycetaceae</taxon>
        <taxon>Mangrovactinospora</taxon>
    </lineage>
</organism>
<sequence length="345" mass="36042">MSEDQGTGWGGQLWAAADLLTPMAVRVAATLRLADRIAEGRRSAAELAEATGADPGALRRVLARLVTAGVLTGDDGAFGLTPTGEQLRDDHPDGMRAWLDQDGSVGRADLCFVRLLHTVRTGEPAFPEQYGRPFWEDLAADPARSAHFDDLMSARIAEDVPEVAAAYPFGELGSVVDVGGGDGTLLIAVLRAHPGLRGAVFDLPGPASRAERTLADAGLADRAESRAGSFLDGVEPAGAGGYLLSGVLHNWDDEDAARILRNCAAAAGDRGRILVVDHFDAAGSTGDPGSEGDLRMLCYFNGRERGLAELDAVAAAAGLRVGPVTPAGFRSFVELVPRRDVRPGG</sequence>
<accession>A0A1J7C8G1</accession>
<dbReference type="InterPro" id="IPR016461">
    <property type="entry name" value="COMT-like"/>
</dbReference>
<dbReference type="InterPro" id="IPR012967">
    <property type="entry name" value="COMT_dimerisation"/>
</dbReference>
<feature type="active site" description="Proton acceptor" evidence="4">
    <location>
        <position position="249"/>
    </location>
</feature>
<dbReference type="PIRSF" id="PIRSF005739">
    <property type="entry name" value="O-mtase"/>
    <property type="match status" value="1"/>
</dbReference>
<gene>
    <name evidence="7" type="ORF">BIV57_19040</name>
</gene>
<reference evidence="7 8" key="1">
    <citation type="submission" date="2016-10" db="EMBL/GenBank/DDBJ databases">
        <title>Genome sequence of Streptomyces gilvigriseus MUSC 26.</title>
        <authorList>
            <person name="Lee L.-H."/>
            <person name="Ser H.-L."/>
        </authorList>
    </citation>
    <scope>NUCLEOTIDE SEQUENCE [LARGE SCALE GENOMIC DNA]</scope>
    <source>
        <strain evidence="7 8">MUSC 26</strain>
    </source>
</reference>
<dbReference type="Gene3D" id="3.40.50.150">
    <property type="entry name" value="Vaccinia Virus protein VP39"/>
    <property type="match status" value="1"/>
</dbReference>
<dbReference type="GO" id="GO:0032259">
    <property type="term" value="P:methylation"/>
    <property type="evidence" value="ECO:0007669"/>
    <property type="project" value="UniProtKB-KW"/>
</dbReference>
<keyword evidence="3" id="KW-0949">S-adenosyl-L-methionine</keyword>
<dbReference type="AlphaFoldDB" id="A0A1J7C8G1"/>
<dbReference type="EMBL" id="MLCF01000125">
    <property type="protein sequence ID" value="OIV35930.1"/>
    <property type="molecule type" value="Genomic_DNA"/>
</dbReference>
<dbReference type="RefSeq" id="WP_071658123.1">
    <property type="nucleotide sequence ID" value="NZ_MLCF01000125.1"/>
</dbReference>
<keyword evidence="8" id="KW-1185">Reference proteome</keyword>
<dbReference type="Pfam" id="PF08100">
    <property type="entry name" value="Dimerisation"/>
    <property type="match status" value="1"/>
</dbReference>
<dbReference type="SUPFAM" id="SSF46785">
    <property type="entry name" value="Winged helix' DNA-binding domain"/>
    <property type="match status" value="1"/>
</dbReference>
<evidence type="ECO:0000256" key="1">
    <source>
        <dbReference type="ARBA" id="ARBA00022603"/>
    </source>
</evidence>
<protein>
    <submittedName>
        <fullName evidence="7">Methyltransferase</fullName>
    </submittedName>
</protein>
<name>A0A1J7C8G1_9ACTN</name>
<feature type="domain" description="O-methyltransferase C-terminal" evidence="5">
    <location>
        <begin position="114"/>
        <end position="319"/>
    </location>
</feature>
<dbReference type="InterPro" id="IPR029063">
    <property type="entry name" value="SAM-dependent_MTases_sf"/>
</dbReference>
<dbReference type="Proteomes" id="UP000243342">
    <property type="component" value="Unassembled WGS sequence"/>
</dbReference>
<dbReference type="InterPro" id="IPR036388">
    <property type="entry name" value="WH-like_DNA-bd_sf"/>
</dbReference>
<dbReference type="InterPro" id="IPR011991">
    <property type="entry name" value="ArsR-like_HTH"/>
</dbReference>
<evidence type="ECO:0000259" key="6">
    <source>
        <dbReference type="Pfam" id="PF08100"/>
    </source>
</evidence>
<evidence type="ECO:0000313" key="7">
    <source>
        <dbReference type="EMBL" id="OIV35930.1"/>
    </source>
</evidence>
<dbReference type="InterPro" id="IPR001077">
    <property type="entry name" value="COMT_C"/>
</dbReference>
<dbReference type="OrthoDB" id="4145676at2"/>
<dbReference type="GO" id="GO:0008171">
    <property type="term" value="F:O-methyltransferase activity"/>
    <property type="evidence" value="ECO:0007669"/>
    <property type="project" value="InterPro"/>
</dbReference>
<dbReference type="PANTHER" id="PTHR43712:SF2">
    <property type="entry name" value="O-METHYLTRANSFERASE CICE"/>
    <property type="match status" value="1"/>
</dbReference>
<comment type="caution">
    <text evidence="7">The sequence shown here is derived from an EMBL/GenBank/DDBJ whole genome shotgun (WGS) entry which is preliminary data.</text>
</comment>
<dbReference type="Gene3D" id="1.10.10.10">
    <property type="entry name" value="Winged helix-like DNA-binding domain superfamily/Winged helix DNA-binding domain"/>
    <property type="match status" value="1"/>
</dbReference>
<dbReference type="InterPro" id="IPR036390">
    <property type="entry name" value="WH_DNA-bd_sf"/>
</dbReference>
<dbReference type="PROSITE" id="PS51683">
    <property type="entry name" value="SAM_OMT_II"/>
    <property type="match status" value="1"/>
</dbReference>
<evidence type="ECO:0000256" key="2">
    <source>
        <dbReference type="ARBA" id="ARBA00022679"/>
    </source>
</evidence>
<evidence type="ECO:0000259" key="5">
    <source>
        <dbReference type="Pfam" id="PF00891"/>
    </source>
</evidence>
<proteinExistence type="predicted"/>
<evidence type="ECO:0000256" key="4">
    <source>
        <dbReference type="PIRSR" id="PIRSR005739-1"/>
    </source>
</evidence>
<keyword evidence="2 7" id="KW-0808">Transferase</keyword>
<feature type="domain" description="O-methyltransferase dimerisation" evidence="6">
    <location>
        <begin position="20"/>
        <end position="85"/>
    </location>
</feature>